<sequence length="746" mass="85049">MNNQFTGSAVVQASQIVDHYPRTVNNCPLPSRIFQGRQEILKEMQKYFKQDLGTQHIYVLYGLGGAGKTQIGLKFIEESSHFVDKVLVDASTPETIDMGFKGIATAKKIGDSPQDALRWLASNHNEWLLFFDNADDPKMNLNKFLPKCKHGNIVVTSRNPGLRVYGASSQVTDMEEADAVVLLLRSAALGLSETNQLVAAEIVKVLCYLPLAIIQAGAFISESGALNTYLELYKENRTILLSDKPAQMHDDYAWTVYTTWQMSFNKLSPAAAKLLQLCSFLHWDGIFEEIFSRAAAVISNPTEEFQEPIELLSQFLNPTGKWDSLRFIKIMNEIKAYSLINFDPESKNYSIHPLVHSWCQTLATDQKSYHSCISALLAMSLDGIAQEDKELASLRLVSHVNSSMLVGSRFAAHFGSVYYYARQYQEAENIQLRIVDEQRNLFGDDHESTLHAIENLARTYWASSQYKTAQNLQILVLENRRRLLGYDHLDTILAMQFLGRTYRSLGQFQKAEELLVSVLEKQRIFLGDNHLHTLHTMHSLAMTYSDLDRHEEARKLEVELVEKRRKLLGDDHLHTLSGMHNLAWTYYCLGQLAKAEELEVVALEKRSKLLGDCHKDTLDCMHNLAIIYNDLDRHEEARRLQVEVVEKRRELLGDDHLTTLWGMNNLAGTYYHLGQLAKAEELQVVVLEKRRKLLGNCHKDTQWAAENLAETFRHLDKFPEAEELEKFIKDNQNKSAGSDNQVPEQP</sequence>
<feature type="region of interest" description="Disordered" evidence="1">
    <location>
        <begin position="727"/>
        <end position="746"/>
    </location>
</feature>
<gene>
    <name evidence="3" type="ORF">B0H16DRAFT_1604150</name>
</gene>
<dbReference type="GO" id="GO:0016787">
    <property type="term" value="F:hydrolase activity"/>
    <property type="evidence" value="ECO:0007669"/>
    <property type="project" value="UniProtKB-KW"/>
</dbReference>
<dbReference type="Pfam" id="PF25000">
    <property type="entry name" value="DUF7779"/>
    <property type="match status" value="1"/>
</dbReference>
<evidence type="ECO:0000313" key="3">
    <source>
        <dbReference type="EMBL" id="KAJ7720693.1"/>
    </source>
</evidence>
<dbReference type="SUPFAM" id="SSF48452">
    <property type="entry name" value="TPR-like"/>
    <property type="match status" value="3"/>
</dbReference>
<evidence type="ECO:0000256" key="1">
    <source>
        <dbReference type="SAM" id="MobiDB-lite"/>
    </source>
</evidence>
<dbReference type="InterPro" id="IPR011990">
    <property type="entry name" value="TPR-like_helical_dom_sf"/>
</dbReference>
<dbReference type="PANTHER" id="PTHR46082">
    <property type="entry name" value="ATP/GTP-BINDING PROTEIN-RELATED"/>
    <property type="match status" value="1"/>
</dbReference>
<accession>A0AAD7HH70</accession>
<dbReference type="InterPro" id="IPR053137">
    <property type="entry name" value="NLR-like"/>
</dbReference>
<feature type="compositionally biased region" description="Polar residues" evidence="1">
    <location>
        <begin position="733"/>
        <end position="746"/>
    </location>
</feature>
<comment type="caution">
    <text evidence="3">The sequence shown here is derived from an EMBL/GenBank/DDBJ whole genome shotgun (WGS) entry which is preliminary data.</text>
</comment>
<keyword evidence="4" id="KW-1185">Reference proteome</keyword>
<dbReference type="Gene3D" id="1.25.40.10">
    <property type="entry name" value="Tetratricopeptide repeat domain"/>
    <property type="match status" value="2"/>
</dbReference>
<proteinExistence type="predicted"/>
<dbReference type="Proteomes" id="UP001215598">
    <property type="component" value="Unassembled WGS sequence"/>
</dbReference>
<name>A0AAD7HH70_9AGAR</name>
<reference evidence="3" key="1">
    <citation type="submission" date="2023-03" db="EMBL/GenBank/DDBJ databases">
        <title>Massive genome expansion in bonnet fungi (Mycena s.s.) driven by repeated elements and novel gene families across ecological guilds.</title>
        <authorList>
            <consortium name="Lawrence Berkeley National Laboratory"/>
            <person name="Harder C.B."/>
            <person name="Miyauchi S."/>
            <person name="Viragh M."/>
            <person name="Kuo A."/>
            <person name="Thoen E."/>
            <person name="Andreopoulos B."/>
            <person name="Lu D."/>
            <person name="Skrede I."/>
            <person name="Drula E."/>
            <person name="Henrissat B."/>
            <person name="Morin E."/>
            <person name="Kohler A."/>
            <person name="Barry K."/>
            <person name="LaButti K."/>
            <person name="Morin E."/>
            <person name="Salamov A."/>
            <person name="Lipzen A."/>
            <person name="Mereny Z."/>
            <person name="Hegedus B."/>
            <person name="Baldrian P."/>
            <person name="Stursova M."/>
            <person name="Weitz H."/>
            <person name="Taylor A."/>
            <person name="Grigoriev I.V."/>
            <person name="Nagy L.G."/>
            <person name="Martin F."/>
            <person name="Kauserud H."/>
        </authorList>
    </citation>
    <scope>NUCLEOTIDE SEQUENCE</scope>
    <source>
        <strain evidence="3">CBHHK182m</strain>
    </source>
</reference>
<dbReference type="EMBL" id="JARKIB010000237">
    <property type="protein sequence ID" value="KAJ7720693.1"/>
    <property type="molecule type" value="Genomic_DNA"/>
</dbReference>
<evidence type="ECO:0000259" key="2">
    <source>
        <dbReference type="Pfam" id="PF25000"/>
    </source>
</evidence>
<dbReference type="InterPro" id="IPR056681">
    <property type="entry name" value="DUF7779"/>
</dbReference>
<dbReference type="Pfam" id="PF13424">
    <property type="entry name" value="TPR_12"/>
    <property type="match status" value="2"/>
</dbReference>
<evidence type="ECO:0000313" key="4">
    <source>
        <dbReference type="Proteomes" id="UP001215598"/>
    </source>
</evidence>
<protein>
    <submittedName>
        <fullName evidence="3">P-loop containing nucleoside triphosphate hydrolase protein</fullName>
    </submittedName>
</protein>
<dbReference type="SUPFAM" id="SSF52540">
    <property type="entry name" value="P-loop containing nucleoside triphosphate hydrolases"/>
    <property type="match status" value="1"/>
</dbReference>
<keyword evidence="3" id="KW-0378">Hydrolase</keyword>
<dbReference type="AlphaFoldDB" id="A0AAD7HH70"/>
<feature type="domain" description="DUF7779" evidence="2">
    <location>
        <begin position="262"/>
        <end position="358"/>
    </location>
</feature>
<dbReference type="InterPro" id="IPR027417">
    <property type="entry name" value="P-loop_NTPase"/>
</dbReference>
<organism evidence="3 4">
    <name type="scientific">Mycena metata</name>
    <dbReference type="NCBI Taxonomy" id="1033252"/>
    <lineage>
        <taxon>Eukaryota</taxon>
        <taxon>Fungi</taxon>
        <taxon>Dikarya</taxon>
        <taxon>Basidiomycota</taxon>
        <taxon>Agaricomycotina</taxon>
        <taxon>Agaricomycetes</taxon>
        <taxon>Agaricomycetidae</taxon>
        <taxon>Agaricales</taxon>
        <taxon>Marasmiineae</taxon>
        <taxon>Mycenaceae</taxon>
        <taxon>Mycena</taxon>
    </lineage>
</organism>
<dbReference type="Pfam" id="PF13374">
    <property type="entry name" value="TPR_10"/>
    <property type="match status" value="3"/>
</dbReference>
<dbReference type="PANTHER" id="PTHR46082:SF6">
    <property type="entry name" value="AAA+ ATPASE DOMAIN-CONTAINING PROTEIN-RELATED"/>
    <property type="match status" value="1"/>
</dbReference>
<dbReference type="Gene3D" id="3.40.50.300">
    <property type="entry name" value="P-loop containing nucleotide triphosphate hydrolases"/>
    <property type="match status" value="1"/>
</dbReference>